<comment type="caution">
    <text evidence="2">The sequence shown here is derived from an EMBL/GenBank/DDBJ whole genome shotgun (WGS) entry which is preliminary data.</text>
</comment>
<evidence type="ECO:0000313" key="3">
    <source>
        <dbReference type="Proteomes" id="UP000823775"/>
    </source>
</evidence>
<gene>
    <name evidence="2" type="ORF">HAX54_036162</name>
</gene>
<protein>
    <submittedName>
        <fullName evidence="2">Uncharacterized protein</fullName>
    </submittedName>
</protein>
<reference evidence="2 3" key="1">
    <citation type="journal article" date="2021" name="BMC Genomics">
        <title>Datura genome reveals duplications of psychoactive alkaloid biosynthetic genes and high mutation rate following tissue culture.</title>
        <authorList>
            <person name="Rajewski A."/>
            <person name="Carter-House D."/>
            <person name="Stajich J."/>
            <person name="Litt A."/>
        </authorList>
    </citation>
    <scope>NUCLEOTIDE SEQUENCE [LARGE SCALE GENOMIC DNA]</scope>
    <source>
        <strain evidence="2">AR-01</strain>
    </source>
</reference>
<evidence type="ECO:0000313" key="2">
    <source>
        <dbReference type="EMBL" id="MCD7457784.1"/>
    </source>
</evidence>
<evidence type="ECO:0000256" key="1">
    <source>
        <dbReference type="SAM" id="MobiDB-lite"/>
    </source>
</evidence>
<organism evidence="2 3">
    <name type="scientific">Datura stramonium</name>
    <name type="common">Jimsonweed</name>
    <name type="synonym">Common thornapple</name>
    <dbReference type="NCBI Taxonomy" id="4076"/>
    <lineage>
        <taxon>Eukaryota</taxon>
        <taxon>Viridiplantae</taxon>
        <taxon>Streptophyta</taxon>
        <taxon>Embryophyta</taxon>
        <taxon>Tracheophyta</taxon>
        <taxon>Spermatophyta</taxon>
        <taxon>Magnoliopsida</taxon>
        <taxon>eudicotyledons</taxon>
        <taxon>Gunneridae</taxon>
        <taxon>Pentapetalae</taxon>
        <taxon>asterids</taxon>
        <taxon>lamiids</taxon>
        <taxon>Solanales</taxon>
        <taxon>Solanaceae</taxon>
        <taxon>Solanoideae</taxon>
        <taxon>Datureae</taxon>
        <taxon>Datura</taxon>
    </lineage>
</organism>
<accession>A0ABS8SFW8</accession>
<keyword evidence="3" id="KW-1185">Reference proteome</keyword>
<feature type="region of interest" description="Disordered" evidence="1">
    <location>
        <begin position="72"/>
        <end position="97"/>
    </location>
</feature>
<sequence>MEDRVILPPNLGCDRRRVRGILAEQTIDPVIENVVIPPSQPQNGTTADMIAAIFQQVMESLVEKIQTQPRVNMIPKGNNGHNQSDEPLRSLRGSYEV</sequence>
<proteinExistence type="predicted"/>
<dbReference type="EMBL" id="JACEIK010000477">
    <property type="protein sequence ID" value="MCD7457784.1"/>
    <property type="molecule type" value="Genomic_DNA"/>
</dbReference>
<name>A0ABS8SFW8_DATST</name>
<dbReference type="Proteomes" id="UP000823775">
    <property type="component" value="Unassembled WGS sequence"/>
</dbReference>